<evidence type="ECO:0000313" key="1">
    <source>
        <dbReference type="EMBL" id="MBJ6127009.1"/>
    </source>
</evidence>
<accession>A0ABS0Y414</accession>
<gene>
    <name evidence="1" type="ORF">JAO75_16525</name>
</gene>
<dbReference type="EMBL" id="JAELXT010000019">
    <property type="protein sequence ID" value="MBJ6127009.1"/>
    <property type="molecule type" value="Genomic_DNA"/>
</dbReference>
<evidence type="ECO:0000313" key="2">
    <source>
        <dbReference type="Proteomes" id="UP000620670"/>
    </source>
</evidence>
<keyword evidence="2" id="KW-1185">Reference proteome</keyword>
<dbReference type="InterPro" id="IPR019546">
    <property type="entry name" value="TAT_signal_bac_arc"/>
</dbReference>
<dbReference type="InterPro" id="IPR027056">
    <property type="entry name" value="Gluconate_2DH_su3"/>
</dbReference>
<reference evidence="2" key="1">
    <citation type="submission" date="2020-12" db="EMBL/GenBank/DDBJ databases">
        <title>Hymenobacter sp.</title>
        <authorList>
            <person name="Kim M.K."/>
        </authorList>
    </citation>
    <scope>NUCLEOTIDE SEQUENCE [LARGE SCALE GENOMIC DNA]</scope>
    <source>
        <strain evidence="2">BT325</strain>
    </source>
</reference>
<dbReference type="RefSeq" id="WP_199050239.1">
    <property type="nucleotide sequence ID" value="NZ_JAELXT010000019.1"/>
</dbReference>
<proteinExistence type="predicted"/>
<dbReference type="PROSITE" id="PS51318">
    <property type="entry name" value="TAT"/>
    <property type="match status" value="1"/>
</dbReference>
<dbReference type="InterPro" id="IPR006311">
    <property type="entry name" value="TAT_signal"/>
</dbReference>
<dbReference type="Pfam" id="PF13618">
    <property type="entry name" value="Gluconate_2-dh3"/>
    <property type="match status" value="1"/>
</dbReference>
<protein>
    <submittedName>
        <fullName evidence="1">Gluconate 2-dehydrogenase subunit 3 family protein</fullName>
    </submittedName>
</protein>
<dbReference type="Pfam" id="PF10518">
    <property type="entry name" value="TAT_signal"/>
    <property type="match status" value="1"/>
</dbReference>
<dbReference type="NCBIfam" id="TIGR01409">
    <property type="entry name" value="TAT_signal_seq"/>
    <property type="match status" value="1"/>
</dbReference>
<name>A0ABS0Y414_9HYPH</name>
<organism evidence="1 2">
    <name type="scientific">Microvirga splendida</name>
    <dbReference type="NCBI Taxonomy" id="2795727"/>
    <lineage>
        <taxon>Bacteria</taxon>
        <taxon>Pseudomonadati</taxon>
        <taxon>Pseudomonadota</taxon>
        <taxon>Alphaproteobacteria</taxon>
        <taxon>Hyphomicrobiales</taxon>
        <taxon>Methylobacteriaceae</taxon>
        <taxon>Microvirga</taxon>
    </lineage>
</organism>
<sequence length="271" mass="29344">MTEKLSRRDLLKAAGVAGVAATVPETASTEAAHQQVAQANLPPAVGQPPAYVPGAPVERGVLFFLNDEEARFIEAAVERLIPAEPEWPGAAWAGVLNFIDRQLAAAYGAGARMYLKGPWIPDAPPQQGYQLRYTPAQLYRIGIAEVRAHVTANYGGREFWDLNAPVMDEVLSGLESGSIQLPSMPSPVFFETLLANTVEGFFADPVYGGNREMVGWRMVGFPGAYAQYVDLVELYNVPFTRPPISIGDTGARHAYLEGHTQAGHTHGAQKR</sequence>
<dbReference type="Proteomes" id="UP000620670">
    <property type="component" value="Unassembled WGS sequence"/>
</dbReference>
<comment type="caution">
    <text evidence="1">The sequence shown here is derived from an EMBL/GenBank/DDBJ whole genome shotgun (WGS) entry which is preliminary data.</text>
</comment>